<reference evidence="1 2" key="1">
    <citation type="journal article" date="2018" name="Sci. Rep.">
        <title>Genomic diversity and distribution of Bifidobacterium longum subsp. longum across the human lifespan.</title>
        <authorList>
            <person name="Odamaki T."/>
            <person name="Bottacini F."/>
            <person name="Kato K."/>
            <person name="Mitsuyama E."/>
            <person name="Yoshida K."/>
            <person name="Horigome A."/>
            <person name="Xiao J.Z."/>
            <person name="van Sinderen D."/>
        </authorList>
    </citation>
    <scope>NUCLEOTIDE SEQUENCE [LARGE SCALE GENOMIC DNA]</scope>
    <source>
        <strain evidence="1 2">MCC10116</strain>
    </source>
</reference>
<evidence type="ECO:0000313" key="1">
    <source>
        <dbReference type="EMBL" id="TCF64175.1"/>
    </source>
</evidence>
<comment type="caution">
    <text evidence="1">The sequence shown here is derived from an EMBL/GenBank/DDBJ whole genome shotgun (WGS) entry which is preliminary data.</text>
</comment>
<dbReference type="AlphaFoldDB" id="A0A4R0VNC7"/>
<proteinExistence type="predicted"/>
<dbReference type="Proteomes" id="UP000292787">
    <property type="component" value="Unassembled WGS sequence"/>
</dbReference>
<dbReference type="RefSeq" id="WP_131205969.1">
    <property type="nucleotide sequence ID" value="NZ_SHTF01000014.1"/>
</dbReference>
<name>A0A4R0VNC7_BIFLL</name>
<sequence>MTKCKKPTPYDPKLIAEQCDPLALRLGCAAGCWKGENFDMCGKPPVAIRRWARDDGYDDSGLLPEEGVYGPACKLHANHDVVPLSEVLKAVADAGCWKHDPSLMPPLSGVLPYDPMRVFALCDPSWLRLGCTAGVSRDGDYESCGNPVVAIRRWMRTDGPDCEDMPETGWYGPVCKAHASHDVVPLAVILDLMMEGRR</sequence>
<gene>
    <name evidence="1" type="ORF">MCC10116_1077</name>
</gene>
<accession>A0A4R0VNC7</accession>
<protein>
    <submittedName>
        <fullName evidence="1">Uncharacterized protein</fullName>
    </submittedName>
</protein>
<evidence type="ECO:0000313" key="2">
    <source>
        <dbReference type="Proteomes" id="UP000292787"/>
    </source>
</evidence>
<organism evidence="1 2">
    <name type="scientific">Bifidobacterium longum subsp. longum</name>
    <dbReference type="NCBI Taxonomy" id="1679"/>
    <lineage>
        <taxon>Bacteria</taxon>
        <taxon>Bacillati</taxon>
        <taxon>Actinomycetota</taxon>
        <taxon>Actinomycetes</taxon>
        <taxon>Bifidobacteriales</taxon>
        <taxon>Bifidobacteriaceae</taxon>
        <taxon>Bifidobacterium</taxon>
    </lineage>
</organism>
<dbReference type="EMBL" id="SHTF01000014">
    <property type="protein sequence ID" value="TCF64175.1"/>
    <property type="molecule type" value="Genomic_DNA"/>
</dbReference>